<reference evidence="1" key="1">
    <citation type="journal article" date="2014" name="Front. Microbiol.">
        <title>High frequency of phylogenetically diverse reductive dehalogenase-homologous genes in deep subseafloor sedimentary metagenomes.</title>
        <authorList>
            <person name="Kawai M."/>
            <person name="Futagami T."/>
            <person name="Toyoda A."/>
            <person name="Takaki Y."/>
            <person name="Nishi S."/>
            <person name="Hori S."/>
            <person name="Arai W."/>
            <person name="Tsubouchi T."/>
            <person name="Morono Y."/>
            <person name="Uchiyama I."/>
            <person name="Ito T."/>
            <person name="Fujiyama A."/>
            <person name="Inagaki F."/>
            <person name="Takami H."/>
        </authorList>
    </citation>
    <scope>NUCLEOTIDE SEQUENCE</scope>
    <source>
        <strain evidence="1">Expedition CK06-06</strain>
    </source>
</reference>
<name>X1TF99_9ZZZZ</name>
<gene>
    <name evidence="1" type="ORF">S12H4_16479</name>
</gene>
<organism evidence="1">
    <name type="scientific">marine sediment metagenome</name>
    <dbReference type="NCBI Taxonomy" id="412755"/>
    <lineage>
        <taxon>unclassified sequences</taxon>
        <taxon>metagenomes</taxon>
        <taxon>ecological metagenomes</taxon>
    </lineage>
</organism>
<comment type="caution">
    <text evidence="1">The sequence shown here is derived from an EMBL/GenBank/DDBJ whole genome shotgun (WGS) entry which is preliminary data.</text>
</comment>
<sequence>MPVYKYRSFEKARRALWNFHPDITYFEQVAELWNLADKISPISYPRGIFKYRSIEEANKQRKEWEIAHAKNVLLERGLLSLTMPQKHPDEMG</sequence>
<accession>X1TF99</accession>
<dbReference type="EMBL" id="BARW01007973">
    <property type="protein sequence ID" value="GAI78719.1"/>
    <property type="molecule type" value="Genomic_DNA"/>
</dbReference>
<evidence type="ECO:0000313" key="1">
    <source>
        <dbReference type="EMBL" id="GAI78719.1"/>
    </source>
</evidence>
<proteinExistence type="predicted"/>
<dbReference type="AlphaFoldDB" id="X1TF99"/>
<protein>
    <submittedName>
        <fullName evidence="1">Uncharacterized protein</fullName>
    </submittedName>
</protein>